<proteinExistence type="predicted"/>
<dbReference type="EMBL" id="AP022575">
    <property type="protein sequence ID" value="BBX74238.1"/>
    <property type="molecule type" value="Genomic_DNA"/>
</dbReference>
<reference evidence="2 3" key="1">
    <citation type="journal article" date="2019" name="Emerg. Microbes Infect.">
        <title>Comprehensive subspecies identification of 175 nontuberculous mycobacteria species based on 7547 genomic profiles.</title>
        <authorList>
            <person name="Matsumoto Y."/>
            <person name="Kinjo T."/>
            <person name="Motooka D."/>
            <person name="Nabeya D."/>
            <person name="Jung N."/>
            <person name="Uechi K."/>
            <person name="Horii T."/>
            <person name="Iida T."/>
            <person name="Fujita J."/>
            <person name="Nakamura S."/>
        </authorList>
    </citation>
    <scope>NUCLEOTIDE SEQUENCE [LARGE SCALE GENOMIC DNA]</scope>
    <source>
        <strain evidence="2 3">JCM 14233</strain>
    </source>
</reference>
<keyword evidence="3" id="KW-1185">Reference proteome</keyword>
<evidence type="ECO:0000313" key="3">
    <source>
        <dbReference type="Proteomes" id="UP000467236"/>
    </source>
</evidence>
<dbReference type="KEGG" id="mshj:MSHI_21440"/>
<dbReference type="GO" id="GO:0016627">
    <property type="term" value="F:oxidoreductase activity, acting on the CH-CH group of donors"/>
    <property type="evidence" value="ECO:0007669"/>
    <property type="project" value="InterPro"/>
</dbReference>
<gene>
    <name evidence="2" type="ORF">MSHI_21440</name>
</gene>
<evidence type="ECO:0000313" key="2">
    <source>
        <dbReference type="EMBL" id="BBX74238.1"/>
    </source>
</evidence>
<dbReference type="Proteomes" id="UP000467236">
    <property type="component" value="Chromosome"/>
</dbReference>
<dbReference type="Gene3D" id="1.10.540.10">
    <property type="entry name" value="Acyl-CoA dehydrogenase/oxidase, N-terminal domain"/>
    <property type="match status" value="1"/>
</dbReference>
<dbReference type="AlphaFoldDB" id="A0A7I7MPS1"/>
<dbReference type="InterPro" id="IPR013786">
    <property type="entry name" value="AcylCoA_DH/ox_N"/>
</dbReference>
<dbReference type="Pfam" id="PF02771">
    <property type="entry name" value="Acyl-CoA_dh_N"/>
    <property type="match status" value="1"/>
</dbReference>
<name>A0A7I7MPS1_9MYCO</name>
<evidence type="ECO:0000259" key="1">
    <source>
        <dbReference type="Pfam" id="PF02771"/>
    </source>
</evidence>
<dbReference type="GO" id="GO:0050660">
    <property type="term" value="F:flavin adenine dinucleotide binding"/>
    <property type="evidence" value="ECO:0007669"/>
    <property type="project" value="InterPro"/>
</dbReference>
<accession>A0A7I7MPS1</accession>
<protein>
    <recommendedName>
        <fullName evidence="1">Acyl-CoA dehydrogenase/oxidase N-terminal domain-containing protein</fullName>
    </recommendedName>
</protein>
<organism evidence="2 3">
    <name type="scientific">Mycobacterium shinjukuense</name>
    <dbReference type="NCBI Taxonomy" id="398694"/>
    <lineage>
        <taxon>Bacteria</taxon>
        <taxon>Bacillati</taxon>
        <taxon>Actinomycetota</taxon>
        <taxon>Actinomycetes</taxon>
        <taxon>Mycobacteriales</taxon>
        <taxon>Mycobacteriaceae</taxon>
        <taxon>Mycobacterium</taxon>
    </lineage>
</organism>
<feature type="domain" description="Acyl-CoA dehydrogenase/oxidase N-terminal" evidence="1">
    <location>
        <begin position="6"/>
        <end position="44"/>
    </location>
</feature>
<dbReference type="InterPro" id="IPR037069">
    <property type="entry name" value="AcylCoA_DH/ox_N_sf"/>
</dbReference>
<sequence>MIEWSDTDLMVRDAVRQFIDKEIRPHRDELETGALSPYPIMRKLSPVRP</sequence>